<dbReference type="AlphaFoldDB" id="A0A4Q9I2F7"/>
<evidence type="ECO:0000256" key="1">
    <source>
        <dbReference type="ARBA" id="ARBA00001947"/>
    </source>
</evidence>
<comment type="caution">
    <text evidence="5">The sequence shown here is derived from an EMBL/GenBank/DDBJ whole genome shotgun (WGS) entry which is preliminary data.</text>
</comment>
<keyword evidence="6" id="KW-1185">Reference proteome</keyword>
<name>A0A4Q9I2F7_STRKA</name>
<dbReference type="InterPro" id="IPR013154">
    <property type="entry name" value="ADH-like_N"/>
</dbReference>
<dbReference type="InterPro" id="IPR036291">
    <property type="entry name" value="NAD(P)-bd_dom_sf"/>
</dbReference>
<sequence length="428" mass="44653">MASDRQGAKAYRTVGGDGFERARHRPLGVVRHAARVARTGGAAARIGLERGGGARVRRLAGAAEDRVRQRLRPTRARMRALVARPGGQLVWQDVPVPPPPGPDGALVHPIAVATCDVDRPLALGTVPFPLPLHFGHECVAEVLEVGEAVTSVRPGQRVVVPFQISCGACPSCRAGRTANCTGTPPLSMYGFGLAAGHWGGAYSDQLAVPYADAMLVPLPDALDPAAAASVADTVCDGYRHVAPHLPALLERDPDTRVTVLGALGPDSAFSASCPLYAALTARALGARHIVFADSRPAVRAQADALGLEGVRPNTLRVRPSSPLVVDVSVDARGLALCLSRTAPDGVCSSGGSFAGTARIPQLQMYGHNATLHVGRTHARALIPGVLALMADGRLRPQDVITELSALDDAPRTLGRHIRGDATKTVLTV</sequence>
<evidence type="ECO:0000256" key="3">
    <source>
        <dbReference type="ARBA" id="ARBA00022833"/>
    </source>
</evidence>
<dbReference type="Pfam" id="PF08240">
    <property type="entry name" value="ADH_N"/>
    <property type="match status" value="1"/>
</dbReference>
<evidence type="ECO:0000256" key="2">
    <source>
        <dbReference type="ARBA" id="ARBA00022723"/>
    </source>
</evidence>
<dbReference type="PANTHER" id="PTHR42813:SF7">
    <property type="entry name" value="ALCOHOL DEHYDROGENASE (ZN-DEPENDENT)-RELATED"/>
    <property type="match status" value="1"/>
</dbReference>
<organism evidence="5 6">
    <name type="scientific">Streptomyces kasugaensis</name>
    <dbReference type="NCBI Taxonomy" id="1946"/>
    <lineage>
        <taxon>Bacteria</taxon>
        <taxon>Bacillati</taxon>
        <taxon>Actinomycetota</taxon>
        <taxon>Actinomycetes</taxon>
        <taxon>Kitasatosporales</taxon>
        <taxon>Streptomycetaceae</taxon>
        <taxon>Streptomyces</taxon>
    </lineage>
</organism>
<dbReference type="EMBL" id="SIXH01000014">
    <property type="protein sequence ID" value="TBO61119.1"/>
    <property type="molecule type" value="Genomic_DNA"/>
</dbReference>
<evidence type="ECO:0000313" key="5">
    <source>
        <dbReference type="EMBL" id="TBO61119.1"/>
    </source>
</evidence>
<dbReference type="PANTHER" id="PTHR42813">
    <property type="entry name" value="ZINC-TYPE ALCOHOL DEHYDROGENASE-LIKE"/>
    <property type="match status" value="1"/>
</dbReference>
<dbReference type="RefSeq" id="WP_131122052.1">
    <property type="nucleotide sequence ID" value="NZ_SIXH01000014.1"/>
</dbReference>
<dbReference type="SUPFAM" id="SSF50129">
    <property type="entry name" value="GroES-like"/>
    <property type="match status" value="1"/>
</dbReference>
<dbReference type="SUPFAM" id="SSF51735">
    <property type="entry name" value="NAD(P)-binding Rossmann-fold domains"/>
    <property type="match status" value="1"/>
</dbReference>
<gene>
    <name evidence="5" type="ORF">EYS09_02835</name>
</gene>
<protein>
    <submittedName>
        <fullName evidence="5">Dehydrogenase</fullName>
    </submittedName>
</protein>
<accession>A0A4Q9I2F7</accession>
<evidence type="ECO:0000313" key="6">
    <source>
        <dbReference type="Proteomes" id="UP000292452"/>
    </source>
</evidence>
<dbReference type="Gene3D" id="3.90.180.10">
    <property type="entry name" value="Medium-chain alcohol dehydrogenases, catalytic domain"/>
    <property type="match status" value="1"/>
</dbReference>
<dbReference type="Proteomes" id="UP000292452">
    <property type="component" value="Unassembled WGS sequence"/>
</dbReference>
<keyword evidence="2" id="KW-0479">Metal-binding</keyword>
<dbReference type="GO" id="GO:0046872">
    <property type="term" value="F:metal ion binding"/>
    <property type="evidence" value="ECO:0007669"/>
    <property type="project" value="UniProtKB-KW"/>
</dbReference>
<reference evidence="5 6" key="1">
    <citation type="submission" date="2019-02" db="EMBL/GenBank/DDBJ databases">
        <title>Draft Genome Sequence of Streptomyces sp. AM-2504, identified by 16S rRNA comparative analysis as a Streptomyces Kasugaensis strain.</title>
        <authorList>
            <person name="Napolioni V."/>
            <person name="Giuliodori A.M."/>
            <person name="Spurio R."/>
            <person name="Fabbretti A."/>
        </authorList>
    </citation>
    <scope>NUCLEOTIDE SEQUENCE [LARGE SCALE GENOMIC DNA]</scope>
    <source>
        <strain evidence="5 6">AM-2504</strain>
    </source>
</reference>
<proteinExistence type="predicted"/>
<keyword evidence="3" id="KW-0862">Zinc</keyword>
<evidence type="ECO:0000259" key="4">
    <source>
        <dbReference type="Pfam" id="PF08240"/>
    </source>
</evidence>
<feature type="domain" description="Alcohol dehydrogenase-like N-terminal" evidence="4">
    <location>
        <begin position="101"/>
        <end position="219"/>
    </location>
</feature>
<dbReference type="InterPro" id="IPR011032">
    <property type="entry name" value="GroES-like_sf"/>
</dbReference>
<comment type="cofactor">
    <cofactor evidence="1">
        <name>Zn(2+)</name>
        <dbReference type="ChEBI" id="CHEBI:29105"/>
    </cofactor>
</comment>